<accession>A0AAW1J8G2</accession>
<dbReference type="Proteomes" id="UP001443914">
    <property type="component" value="Unassembled WGS sequence"/>
</dbReference>
<sequence length="405" mass="44943">MSSPPSPSPSTPRATAILAVPAPPPPSDPPPPRKFPAPCWTHDETLALISSYQDKWYSLRRRNLRTADWDAVAEEVTRRCPGQSPPKTSAQCRHKMEKLRKRYRTEKQRISSLQNNNNNGDNSRFFGSSWVLFDLIHSMELGSGNNGCDLQINNNNINKVDLEVKPFSMNNMNLNMNMNMNSNMNVNGKPSNVSGVNDDGNSKKPDLGNYFDEILLGMGGINKGKSQNHEFDVVRSSAPPHIKFKVKNHHHSRHDYGGGGSGGDYNGDFDDGDEYIGGGGGGGGRGLMPPPGGLKRKSASYDKYDEMFSSKMMSVNGSSSRKDFEAGSRGRESGLGEMVASIKMLGEGLVKMEKMKIEMMRDIEKMRMEMEMKRSEMILESQHLIVNAFINGLKKSKKVDVTEME</sequence>
<keyword evidence="4" id="KW-1185">Reference proteome</keyword>
<evidence type="ECO:0000313" key="3">
    <source>
        <dbReference type="EMBL" id="KAK9698854.1"/>
    </source>
</evidence>
<evidence type="ECO:0000313" key="4">
    <source>
        <dbReference type="Proteomes" id="UP001443914"/>
    </source>
</evidence>
<protein>
    <recommendedName>
        <fullName evidence="2">Myb-like domain-containing protein</fullName>
    </recommendedName>
</protein>
<reference evidence="3" key="1">
    <citation type="submission" date="2024-03" db="EMBL/GenBank/DDBJ databases">
        <title>WGS assembly of Saponaria officinalis var. Norfolk2.</title>
        <authorList>
            <person name="Jenkins J."/>
            <person name="Shu S."/>
            <person name="Grimwood J."/>
            <person name="Barry K."/>
            <person name="Goodstein D."/>
            <person name="Schmutz J."/>
            <person name="Leebens-Mack J."/>
            <person name="Osbourn A."/>
        </authorList>
    </citation>
    <scope>NUCLEOTIDE SEQUENCE [LARGE SCALE GENOMIC DNA]</scope>
    <source>
        <strain evidence="3">JIC</strain>
    </source>
</reference>
<dbReference type="InterPro" id="IPR001005">
    <property type="entry name" value="SANT/Myb"/>
</dbReference>
<dbReference type="InterPro" id="IPR044822">
    <property type="entry name" value="Myb_DNA-bind_4"/>
</dbReference>
<dbReference type="SMART" id="SM00595">
    <property type="entry name" value="MADF"/>
    <property type="match status" value="1"/>
</dbReference>
<feature type="compositionally biased region" description="Pro residues" evidence="1">
    <location>
        <begin position="1"/>
        <end position="10"/>
    </location>
</feature>
<dbReference type="PANTHER" id="PTHR31307:SF43">
    <property type="entry name" value="TRIHELIX TRANSCRIPTION FACTOR ASIL2-LIKE"/>
    <property type="match status" value="1"/>
</dbReference>
<dbReference type="PANTHER" id="PTHR31307">
    <property type="entry name" value="TRIHELIX TRANSCRIPTION FACTOR ASIL2"/>
    <property type="match status" value="1"/>
</dbReference>
<feature type="region of interest" description="Disordered" evidence="1">
    <location>
        <begin position="1"/>
        <end position="34"/>
    </location>
</feature>
<evidence type="ECO:0000259" key="2">
    <source>
        <dbReference type="PROSITE" id="PS50090"/>
    </source>
</evidence>
<name>A0AAW1J8G2_SAPOF</name>
<feature type="compositionally biased region" description="Low complexity" evidence="1">
    <location>
        <begin position="11"/>
        <end position="20"/>
    </location>
</feature>
<dbReference type="InterPro" id="IPR044823">
    <property type="entry name" value="ASIL1/2-like"/>
</dbReference>
<organism evidence="3 4">
    <name type="scientific">Saponaria officinalis</name>
    <name type="common">Common soapwort</name>
    <name type="synonym">Lychnis saponaria</name>
    <dbReference type="NCBI Taxonomy" id="3572"/>
    <lineage>
        <taxon>Eukaryota</taxon>
        <taxon>Viridiplantae</taxon>
        <taxon>Streptophyta</taxon>
        <taxon>Embryophyta</taxon>
        <taxon>Tracheophyta</taxon>
        <taxon>Spermatophyta</taxon>
        <taxon>Magnoliopsida</taxon>
        <taxon>eudicotyledons</taxon>
        <taxon>Gunneridae</taxon>
        <taxon>Pentapetalae</taxon>
        <taxon>Caryophyllales</taxon>
        <taxon>Caryophyllaceae</taxon>
        <taxon>Caryophylleae</taxon>
        <taxon>Saponaria</taxon>
    </lineage>
</organism>
<evidence type="ECO:0000256" key="1">
    <source>
        <dbReference type="SAM" id="MobiDB-lite"/>
    </source>
</evidence>
<gene>
    <name evidence="3" type="ORF">RND81_08G136000</name>
</gene>
<dbReference type="AlphaFoldDB" id="A0AAW1J8G2"/>
<dbReference type="Pfam" id="PF13837">
    <property type="entry name" value="Myb_DNA-bind_4"/>
    <property type="match status" value="1"/>
</dbReference>
<dbReference type="EMBL" id="JBDFQZ010000008">
    <property type="protein sequence ID" value="KAK9698854.1"/>
    <property type="molecule type" value="Genomic_DNA"/>
</dbReference>
<dbReference type="PROSITE" id="PS50090">
    <property type="entry name" value="MYB_LIKE"/>
    <property type="match status" value="1"/>
</dbReference>
<feature type="compositionally biased region" description="Pro residues" evidence="1">
    <location>
        <begin position="21"/>
        <end position="34"/>
    </location>
</feature>
<dbReference type="FunFam" id="1.10.10.60:FF:000152">
    <property type="entry name" value="Trihelix transcription factor ASIL2"/>
    <property type="match status" value="1"/>
</dbReference>
<proteinExistence type="predicted"/>
<dbReference type="Gene3D" id="1.10.10.60">
    <property type="entry name" value="Homeodomain-like"/>
    <property type="match status" value="1"/>
</dbReference>
<feature type="domain" description="Myb-like" evidence="2">
    <location>
        <begin position="40"/>
        <end position="100"/>
    </location>
</feature>
<comment type="caution">
    <text evidence="3">The sequence shown here is derived from an EMBL/GenBank/DDBJ whole genome shotgun (WGS) entry which is preliminary data.</text>
</comment>